<dbReference type="InterPro" id="IPR056337">
    <property type="entry name" value="LHD_YVC1"/>
</dbReference>
<evidence type="ECO:0000256" key="1">
    <source>
        <dbReference type="SAM" id="MobiDB-lite"/>
    </source>
</evidence>
<dbReference type="Pfam" id="PF23317">
    <property type="entry name" value="YVC1_C"/>
    <property type="match status" value="1"/>
</dbReference>
<comment type="caution">
    <text evidence="5">The sequence shown here is derived from an EMBL/GenBank/DDBJ whole genome shotgun (WGS) entry which is preliminary data.</text>
</comment>
<dbReference type="PANTHER" id="PTHR35859">
    <property type="entry name" value="NONSELECTIVE CATION CHANNEL PROTEIN"/>
    <property type="match status" value="1"/>
</dbReference>
<feature type="transmembrane region" description="Helical" evidence="2">
    <location>
        <begin position="395"/>
        <end position="413"/>
    </location>
</feature>
<accession>A0A2G7G2I3</accession>
<dbReference type="Proteomes" id="UP000231358">
    <property type="component" value="Unassembled WGS sequence"/>
</dbReference>
<feature type="domain" description="YVC1 N-terminal linker helical" evidence="3">
    <location>
        <begin position="92"/>
        <end position="267"/>
    </location>
</feature>
<feature type="transmembrane region" description="Helical" evidence="2">
    <location>
        <begin position="433"/>
        <end position="451"/>
    </location>
</feature>
<evidence type="ECO:0000313" key="6">
    <source>
        <dbReference type="Proteomes" id="UP000231358"/>
    </source>
</evidence>
<organism evidence="5 6">
    <name type="scientific">Aspergillus arachidicola</name>
    <dbReference type="NCBI Taxonomy" id="656916"/>
    <lineage>
        <taxon>Eukaryota</taxon>
        <taxon>Fungi</taxon>
        <taxon>Dikarya</taxon>
        <taxon>Ascomycota</taxon>
        <taxon>Pezizomycotina</taxon>
        <taxon>Eurotiomycetes</taxon>
        <taxon>Eurotiomycetidae</taxon>
        <taxon>Eurotiales</taxon>
        <taxon>Aspergillaceae</taxon>
        <taxon>Aspergillus</taxon>
        <taxon>Aspergillus subgen. Circumdati</taxon>
    </lineage>
</organism>
<proteinExistence type="predicted"/>
<evidence type="ECO:0000259" key="4">
    <source>
        <dbReference type="Pfam" id="PF23317"/>
    </source>
</evidence>
<keyword evidence="6" id="KW-1185">Reference proteome</keyword>
<feature type="transmembrane region" description="Helical" evidence="2">
    <location>
        <begin position="529"/>
        <end position="553"/>
    </location>
</feature>
<evidence type="ECO:0000259" key="3">
    <source>
        <dbReference type="Pfam" id="PF23190"/>
    </source>
</evidence>
<feature type="compositionally biased region" description="Acidic residues" evidence="1">
    <location>
        <begin position="41"/>
        <end position="71"/>
    </location>
</feature>
<dbReference type="InterPro" id="IPR056336">
    <property type="entry name" value="YVC1_C"/>
</dbReference>
<sequence>MLASLLRPKKRRVYAERSPFSSPYTTRDLPWPFLQRGSEEAQYEEIQGNDDADEDVDDGEEDESGDEDDGPSESSPLLPIFSASHLDTLPVYDITHTIRALIAARCETTLSWDQLRSPQISQFLVKPIQQQIRAFHFSRATLYALLTNCLQFNKEVHLNPGNSGTSQTRAMVSELLAIKLLREYTTRELIDALSYEFFPLQGQSLPGGSQQPPGWTPTAGNKRLPGVARISCLEIAIRAQAKRFLSHPLVVQQLEAIWAGTIVFHSAADYLHRSPTRVSHSAGPTYGTTVTATTPNPFAGNLSPRSAELRRSVTLYDPRDASLFKLSRLRVPRYRQFLSTLSFAVLLALFLAVLDQRRVHISALEVVFWFWSAGFMLDELVGFNEQGFSLYLMSFWNLFDLGILFLLFCYYCLRLYGAFMPFTRKQAVADQAYDILAANAVLLFPRLFSILDHYRYFSQLLIAFRIMASDLVAVFFLIIIACSGFFVAFTLSFGSGEDRSPGSIAYALFQMLMGFTPTAWALWNDYNTLGKMILTVFLFICHFVVVTILITVLTNSFMGIVQNANQEHQFLFAVNTISMVKSDALFSYVAPTNIIAWIITPFRYVMPFRQFVRVNRTIIKITHLPILFTICFYEKMILSSKVIEPTDLVDSQTRAATSARTRGPRHSRFNAFSSKAPRLVREPSVATYQKDRALDEVFRRPFHGEAMEPVREMDQRKTNKIVKNWMQTMGPGPANPPDEQDSDEVSQLEKRPQRLRHPSRRRLTRSLRDFTESNRSVVSNPEDHVAYIASSPATPRAGRDFMASTRRRQLSRHTGMEGDDELTSDGHEDQSNGKSSDDEDTPKDESPGKATPKFYSSRPSTAKIKSRRNSPVRRVKHHSRSYSGATMLYRPLSTTSNGEETEAPTNPVRPRAETPDPADWVARSTSADRWAMRRHSIDGRSRNVTMPISNPMSVPEFGHFLAPGPRYSERGPDPILHGLGSDIGDNKAIASGFVGGAPSSLTTQMAYATGGMRRPESSHSSQDILSKLVLARMNNIEEGFREVIREMKDLRREGTSRSQSGPDESKGNQREKKRTEKKGKKPNPSQKLLETGSSYFKDLFQPRAQARTISRRGLGGKLTNEIQYVIDLTPPSVEDDAVIFLTELSCPLGIRNWANATTVWWDLPAARVGGEDEVESPKSKPSSTSTSSVTSSNVSGSKPGLPVEYSVRRHREGIEHIVYALEGFPPKLDTPCKFWTFFALARLFEVATVPKISDLIISWLYDSENARLIEYHPEIAYKIGCGVQRDYLCRDAFSVLVGEEALLLLANSDKPPLPGRPQWTFHGRLREPLLDDDELQRIEYASKGFLEYVINRFIGLAGSEMKWLFELPSFLHLSKFNPETYWEEILMTELVLTCKEYVRARIVQWLERGNGIWLPAVIGSMGKDRSTHYKYAYSSMRYPERVLSRTFWKNLMNEQFTESDFPGVNDLFWDFTIADLGDWVPAFRTHADAKIRPVTRSELCEMVDKFNSRVNPQGPHYQVQAGYPWDIVDDYDPATWLRWFQSKREGLFKLDMFISDVRLYVAKYASDMFELGRGSIERTDTVTWGFSTPGPDVHLGSTASTADSFSIIGTGEIESTVQGASHETTDGYGTDVMSIQSMTVSSQIEKGRDSSHEEPASLEGYETVDDSSFLLNSSADGDDEFSFDCDSDGSDTVVMDTLSQSDPLSDFEEMDLNEACPSPPPAER</sequence>
<feature type="compositionally biased region" description="Polar residues" evidence="1">
    <location>
        <begin position="1083"/>
        <end position="1092"/>
    </location>
</feature>
<feature type="compositionally biased region" description="Low complexity" evidence="1">
    <location>
        <begin position="1179"/>
        <end position="1199"/>
    </location>
</feature>
<name>A0A2G7G2I3_9EURO</name>
<feature type="compositionally biased region" description="Acidic residues" evidence="1">
    <location>
        <begin position="1676"/>
        <end position="1689"/>
    </location>
</feature>
<keyword evidence="2" id="KW-0472">Membrane</keyword>
<feature type="region of interest" description="Disordered" evidence="1">
    <location>
        <begin position="1639"/>
        <end position="1724"/>
    </location>
</feature>
<dbReference type="Pfam" id="PF23190">
    <property type="entry name" value="LHD_TRPY1"/>
    <property type="match status" value="1"/>
</dbReference>
<feature type="compositionally biased region" description="Basic residues" evidence="1">
    <location>
        <begin position="864"/>
        <end position="880"/>
    </location>
</feature>
<dbReference type="EMBL" id="NEXV01000203">
    <property type="protein sequence ID" value="PIG87018.1"/>
    <property type="molecule type" value="Genomic_DNA"/>
</dbReference>
<feature type="region of interest" description="Disordered" evidence="1">
    <location>
        <begin position="1051"/>
        <end position="1092"/>
    </location>
</feature>
<feature type="transmembrane region" description="Helical" evidence="2">
    <location>
        <begin position="366"/>
        <end position="383"/>
    </location>
</feature>
<feature type="transmembrane region" description="Helical" evidence="2">
    <location>
        <begin position="585"/>
        <end position="606"/>
    </location>
</feature>
<protein>
    <submittedName>
        <fullName evidence="5">Integral membrane channel protein</fullName>
    </submittedName>
</protein>
<dbReference type="PANTHER" id="PTHR35859:SF4">
    <property type="entry name" value="MEMBRANE CHANNEL PROTEIN, PUTATIVE (AFU_ORTHOLOGUE AFUA_6G11300)-RELATED"/>
    <property type="match status" value="1"/>
</dbReference>
<gene>
    <name evidence="5" type="ORF">AARAC_010401</name>
</gene>
<evidence type="ECO:0000313" key="5">
    <source>
        <dbReference type="EMBL" id="PIG87018.1"/>
    </source>
</evidence>
<feature type="transmembrane region" description="Helical" evidence="2">
    <location>
        <begin position="337"/>
        <end position="354"/>
    </location>
</feature>
<feature type="compositionally biased region" description="Basic residues" evidence="1">
    <location>
        <begin position="753"/>
        <end position="765"/>
    </location>
</feature>
<dbReference type="InterPro" id="IPR052971">
    <property type="entry name" value="TRP_calcium_channel"/>
</dbReference>
<keyword evidence="2" id="KW-0812">Transmembrane</keyword>
<feature type="domain" description="Calcium channel YVC1-like C-terminal transmembrane" evidence="4">
    <location>
        <begin position="342"/>
        <end position="650"/>
    </location>
</feature>
<feature type="compositionally biased region" description="Basic and acidic residues" evidence="1">
    <location>
        <begin position="1063"/>
        <end position="1074"/>
    </location>
</feature>
<feature type="region of interest" description="Disordered" evidence="1">
    <location>
        <begin position="38"/>
        <end position="77"/>
    </location>
</feature>
<reference evidence="5 6" key="1">
    <citation type="submission" date="2017-05" db="EMBL/GenBank/DDBJ databases">
        <title>Genome sequence for an aflatoxigenic pathogen of Argentinian peanut, Aspergillus arachidicola.</title>
        <authorList>
            <person name="Moore G."/>
            <person name="Beltz S.B."/>
            <person name="Mack B.M."/>
        </authorList>
    </citation>
    <scope>NUCLEOTIDE SEQUENCE [LARGE SCALE GENOMIC DNA]</scope>
    <source>
        <strain evidence="5 6">CBS 117610</strain>
    </source>
</reference>
<feature type="region of interest" description="Disordered" evidence="1">
    <location>
        <begin position="1171"/>
        <end position="1202"/>
    </location>
</feature>
<evidence type="ECO:0000256" key="2">
    <source>
        <dbReference type="SAM" id="Phobius"/>
    </source>
</evidence>
<feature type="compositionally biased region" description="Basic and acidic residues" evidence="1">
    <location>
        <begin position="1645"/>
        <end position="1655"/>
    </location>
</feature>
<feature type="region of interest" description="Disordered" evidence="1">
    <location>
        <begin position="726"/>
        <end position="926"/>
    </location>
</feature>
<dbReference type="STRING" id="656916.A0A2G7G2I3"/>
<keyword evidence="2" id="KW-1133">Transmembrane helix</keyword>
<feature type="transmembrane region" description="Helical" evidence="2">
    <location>
        <begin position="503"/>
        <end position="523"/>
    </location>
</feature>
<feature type="transmembrane region" description="Helical" evidence="2">
    <location>
        <begin position="471"/>
        <end position="491"/>
    </location>
</feature>